<name>A0AAV7UY86_PLEWA</name>
<reference evidence="2" key="1">
    <citation type="journal article" date="2022" name="bioRxiv">
        <title>Sequencing and chromosome-scale assembly of the giantPleurodeles waltlgenome.</title>
        <authorList>
            <person name="Brown T."/>
            <person name="Elewa A."/>
            <person name="Iarovenko S."/>
            <person name="Subramanian E."/>
            <person name="Araus A.J."/>
            <person name="Petzold A."/>
            <person name="Susuki M."/>
            <person name="Suzuki K.-i.T."/>
            <person name="Hayashi T."/>
            <person name="Toyoda A."/>
            <person name="Oliveira C."/>
            <person name="Osipova E."/>
            <person name="Leigh N.D."/>
            <person name="Simon A."/>
            <person name="Yun M.H."/>
        </authorList>
    </citation>
    <scope>NUCLEOTIDE SEQUENCE</scope>
    <source>
        <strain evidence="2">20211129_DDA</strain>
        <tissue evidence="2">Liver</tissue>
    </source>
</reference>
<accession>A0AAV7UY86</accession>
<feature type="region of interest" description="Disordered" evidence="1">
    <location>
        <begin position="18"/>
        <end position="99"/>
    </location>
</feature>
<keyword evidence="3" id="KW-1185">Reference proteome</keyword>
<comment type="caution">
    <text evidence="2">The sequence shown here is derived from an EMBL/GenBank/DDBJ whole genome shotgun (WGS) entry which is preliminary data.</text>
</comment>
<dbReference type="Proteomes" id="UP001066276">
    <property type="component" value="Chromosome 2_2"/>
</dbReference>
<evidence type="ECO:0000256" key="1">
    <source>
        <dbReference type="SAM" id="MobiDB-lite"/>
    </source>
</evidence>
<organism evidence="2 3">
    <name type="scientific">Pleurodeles waltl</name>
    <name type="common">Iberian ribbed newt</name>
    <dbReference type="NCBI Taxonomy" id="8319"/>
    <lineage>
        <taxon>Eukaryota</taxon>
        <taxon>Metazoa</taxon>
        <taxon>Chordata</taxon>
        <taxon>Craniata</taxon>
        <taxon>Vertebrata</taxon>
        <taxon>Euteleostomi</taxon>
        <taxon>Amphibia</taxon>
        <taxon>Batrachia</taxon>
        <taxon>Caudata</taxon>
        <taxon>Salamandroidea</taxon>
        <taxon>Salamandridae</taxon>
        <taxon>Pleurodelinae</taxon>
        <taxon>Pleurodeles</taxon>
    </lineage>
</organism>
<sequence>MELCLRVELCLGTELDGRLSSSRMSRAAPGPGSSRHDGGSKRSALYEHTHWPRAGSRPQPARGRYIQGAGSPRSVLRAGQCGEGTRARGTGGRAPRGEGELRAWAVPASSCRPVHAPCARARPAMQCAQRPAAVKLE</sequence>
<protein>
    <submittedName>
        <fullName evidence="2">Uncharacterized protein</fullName>
    </submittedName>
</protein>
<feature type="compositionally biased region" description="Basic and acidic residues" evidence="1">
    <location>
        <begin position="34"/>
        <end position="50"/>
    </location>
</feature>
<dbReference type="EMBL" id="JANPWB010000004">
    <property type="protein sequence ID" value="KAJ1193446.1"/>
    <property type="molecule type" value="Genomic_DNA"/>
</dbReference>
<evidence type="ECO:0000313" key="2">
    <source>
        <dbReference type="EMBL" id="KAJ1193446.1"/>
    </source>
</evidence>
<dbReference type="AlphaFoldDB" id="A0AAV7UY86"/>
<proteinExistence type="predicted"/>
<evidence type="ECO:0000313" key="3">
    <source>
        <dbReference type="Proteomes" id="UP001066276"/>
    </source>
</evidence>
<gene>
    <name evidence="2" type="ORF">NDU88_002744</name>
</gene>